<comment type="caution">
    <text evidence="1">The sequence shown here is derived from an EMBL/GenBank/DDBJ whole genome shotgun (WGS) entry which is preliminary data.</text>
</comment>
<evidence type="ECO:0000313" key="1">
    <source>
        <dbReference type="EMBL" id="KAF4100607.1"/>
    </source>
</evidence>
<dbReference type="AlphaFoldDB" id="A0A7J6C029"/>
<organism evidence="1 2">
    <name type="scientific">Onychostoma macrolepis</name>
    <dbReference type="NCBI Taxonomy" id="369639"/>
    <lineage>
        <taxon>Eukaryota</taxon>
        <taxon>Metazoa</taxon>
        <taxon>Chordata</taxon>
        <taxon>Craniata</taxon>
        <taxon>Vertebrata</taxon>
        <taxon>Euteleostomi</taxon>
        <taxon>Actinopterygii</taxon>
        <taxon>Neopterygii</taxon>
        <taxon>Teleostei</taxon>
        <taxon>Ostariophysi</taxon>
        <taxon>Cypriniformes</taxon>
        <taxon>Cyprinidae</taxon>
        <taxon>Acrossocheilinae</taxon>
        <taxon>Onychostoma</taxon>
    </lineage>
</organism>
<sequence>MAAIVEMDDLSGQDLYQKRPRPVGHTKASMVAAVLLFPLLLKESLRSLHVISEEPHTPNPVLFIKGFALDAETLLEIMMEGEEEV</sequence>
<dbReference type="Proteomes" id="UP000579812">
    <property type="component" value="Unassembled WGS sequence"/>
</dbReference>
<gene>
    <name evidence="1" type="ORF">G5714_018803</name>
</gene>
<evidence type="ECO:0000313" key="2">
    <source>
        <dbReference type="Proteomes" id="UP000579812"/>
    </source>
</evidence>
<dbReference type="EMBL" id="JAAMOB010000019">
    <property type="protein sequence ID" value="KAF4100607.1"/>
    <property type="molecule type" value="Genomic_DNA"/>
</dbReference>
<accession>A0A7J6C029</accession>
<name>A0A7J6C029_9TELE</name>
<proteinExistence type="predicted"/>
<keyword evidence="2" id="KW-1185">Reference proteome</keyword>
<protein>
    <submittedName>
        <fullName evidence="1">Uncharacterized protein</fullName>
    </submittedName>
</protein>
<reference evidence="1 2" key="1">
    <citation type="submission" date="2020-04" db="EMBL/GenBank/DDBJ databases">
        <title>Chromosome-level genome assembly of a cyprinid fish Onychostoma macrolepis by integration of Nanopore Sequencing, Bionano and Hi-C technology.</title>
        <authorList>
            <person name="Wang D."/>
        </authorList>
    </citation>
    <scope>NUCLEOTIDE SEQUENCE [LARGE SCALE GENOMIC DNA]</scope>
    <source>
        <strain evidence="1">SWU-2019</strain>
        <tissue evidence="1">Muscle</tissue>
    </source>
</reference>